<dbReference type="InterPro" id="IPR032698">
    <property type="entry name" value="SirB1_N"/>
</dbReference>
<dbReference type="AlphaFoldDB" id="A0A514CFX0"/>
<evidence type="ECO:0000259" key="2">
    <source>
        <dbReference type="Pfam" id="PF13369"/>
    </source>
</evidence>
<dbReference type="Proteomes" id="UP000316614">
    <property type="component" value="Chromosome"/>
</dbReference>
<dbReference type="PANTHER" id="PTHR31350:SF21">
    <property type="entry name" value="F-BOX ONLY PROTEIN 21"/>
    <property type="match status" value="1"/>
</dbReference>
<evidence type="ECO:0000313" key="3">
    <source>
        <dbReference type="EMBL" id="QDH78564.1"/>
    </source>
</evidence>
<evidence type="ECO:0000256" key="1">
    <source>
        <dbReference type="ARBA" id="ARBA00007100"/>
    </source>
</evidence>
<dbReference type="RefSeq" id="WP_141613820.1">
    <property type="nucleotide sequence ID" value="NZ_CP041253.1"/>
</dbReference>
<keyword evidence="4" id="KW-1185">Reference proteome</keyword>
<organism evidence="3 4">
    <name type="scientific">Echinicola soli</name>
    <dbReference type="NCBI Taxonomy" id="2591634"/>
    <lineage>
        <taxon>Bacteria</taxon>
        <taxon>Pseudomonadati</taxon>
        <taxon>Bacteroidota</taxon>
        <taxon>Cytophagia</taxon>
        <taxon>Cytophagales</taxon>
        <taxon>Cyclobacteriaceae</taxon>
        <taxon>Echinicola</taxon>
    </lineage>
</organism>
<feature type="domain" description="Protein SirB1 N-terminal" evidence="2">
    <location>
        <begin position="107"/>
        <end position="262"/>
    </location>
</feature>
<dbReference type="EMBL" id="CP041253">
    <property type="protein sequence ID" value="QDH78564.1"/>
    <property type="molecule type" value="Genomic_DNA"/>
</dbReference>
<evidence type="ECO:0000313" key="4">
    <source>
        <dbReference type="Proteomes" id="UP000316614"/>
    </source>
</evidence>
<comment type="similarity">
    <text evidence="1">Belongs to the UPF0162 family.</text>
</comment>
<dbReference type="OrthoDB" id="188084at2"/>
<accession>A0A514CFX0</accession>
<gene>
    <name evidence="3" type="ORF">FKX85_05770</name>
</gene>
<proteinExistence type="inferred from homology"/>
<dbReference type="PANTHER" id="PTHR31350">
    <property type="entry name" value="SI:DKEY-261L7.2"/>
    <property type="match status" value="1"/>
</dbReference>
<dbReference type="KEGG" id="echi:FKX85_05770"/>
<protein>
    <recommendedName>
        <fullName evidence="2">Protein SirB1 N-terminal domain-containing protein</fullName>
    </recommendedName>
</protein>
<sequence>MEKNEINTGRTNALISLLDDPDTRIYDMVRREVLNADFNVIPELQTAFDTSDDELKTERIVEILDHIKLKKLQADIESWSAQENPDLMEGMLHVASYGYPNFDLAAITSLIDEITTAVKAKIEGKSPEEIAEIFNEVILKDFEFRGNFKEYSALSNSFINKMVETRATNPIGLSIIYLLVARGAGIPLVGINSPGHFILGYLAEDNDAENSMNEIAFILDPFNNGQIIKNTDFKAWLNKQNVPKDFRDIIIATDKAIVRRVFNNMIYALYTLGEKSTAKKLLALVALI</sequence>
<reference evidence="3 4" key="1">
    <citation type="submission" date="2019-06" db="EMBL/GenBank/DDBJ databases">
        <title>Echinicola alkalisoli sp. nov. isolated from saline soil.</title>
        <authorList>
            <person name="Sun J.-Q."/>
            <person name="Xu L."/>
        </authorList>
    </citation>
    <scope>NUCLEOTIDE SEQUENCE [LARGE SCALE GENOMIC DNA]</scope>
    <source>
        <strain evidence="3 4">LN3S3</strain>
    </source>
</reference>
<name>A0A514CFX0_9BACT</name>
<dbReference type="Pfam" id="PF13369">
    <property type="entry name" value="Transglut_core2"/>
    <property type="match status" value="1"/>
</dbReference>